<keyword evidence="1" id="KW-1133">Transmembrane helix</keyword>
<reference evidence="2" key="1">
    <citation type="submission" date="2014-12" db="EMBL/GenBank/DDBJ databases">
        <authorList>
            <person name="Munday J."/>
            <person name="Dunowska M."/>
            <person name="Laurie R."/>
            <person name="Knight C."/>
            <person name="Thomson N."/>
        </authorList>
    </citation>
    <scope>NUCLEOTIDE SEQUENCE</scope>
    <source>
        <strain evidence="2">CGKnose1</strain>
    </source>
</reference>
<sequence>MPHPWFLLFLGLVAAMQLLLLLFLLLFFLVYWDHFECNCSNLPF</sequence>
<dbReference type="InterPro" id="IPR012555">
    <property type="entry name" value="EPV_E5"/>
</dbReference>
<reference evidence="3 4" key="3">
    <citation type="submission" date="2015-05" db="EMBL/GenBank/DDBJ databases">
        <title>Sequence analysis of the complete genome of unclassified Bovine papillomavirus in China.</title>
        <authorList>
            <person name="Hu J."/>
            <person name="Zhang W."/>
            <person name="Wang Q."/>
            <person name="Shi C."/>
            <person name="Huang Z."/>
            <person name="Xu J."/>
            <person name="Jiao H."/>
            <person name="Meng Z."/>
            <person name="Li Y."/>
            <person name="Wang N."/>
            <person name="Han J."/>
        </authorList>
    </citation>
    <scope>NUCLEOTIDE SEQUENCE [LARGE SCALE GENOMIC DNA]</scope>
    <source>
        <strain evidence="3">Aks-03</strain>
    </source>
</reference>
<dbReference type="EMBL" id="KP276343">
    <property type="protein sequence ID" value="AKB94039.1"/>
    <property type="molecule type" value="Genomic_DNA"/>
</dbReference>
<accession>A0A0E3X4D0</accession>
<dbReference type="Pfam" id="PF08135">
    <property type="entry name" value="EPV_E5"/>
    <property type="match status" value="1"/>
</dbReference>
<protein>
    <submittedName>
        <fullName evidence="2">E5</fullName>
    </submittedName>
</protein>
<gene>
    <name evidence="3" type="primary">E5</name>
</gene>
<feature type="transmembrane region" description="Helical" evidence="1">
    <location>
        <begin position="6"/>
        <end position="32"/>
    </location>
</feature>
<dbReference type="Proteomes" id="UP000171123">
    <property type="component" value="Segment"/>
</dbReference>
<keyword evidence="1" id="KW-0472">Membrane</keyword>
<dbReference type="PIRSF" id="PIRSF003401">
    <property type="entry name" value="EPV_E5"/>
    <property type="match status" value="1"/>
</dbReference>
<dbReference type="Proteomes" id="UP000158020">
    <property type="component" value="Genome"/>
</dbReference>
<evidence type="ECO:0000256" key="1">
    <source>
        <dbReference type="SAM" id="Phobius"/>
    </source>
</evidence>
<dbReference type="EMBL" id="KR868228">
    <property type="protein sequence ID" value="ALL29334.1"/>
    <property type="molecule type" value="Genomic_DNA"/>
</dbReference>
<proteinExistence type="predicted"/>
<name>A0A0E3X4D0_BPV1</name>
<evidence type="ECO:0000313" key="4">
    <source>
        <dbReference type="Proteomes" id="UP000158020"/>
    </source>
</evidence>
<evidence type="ECO:0000313" key="5">
    <source>
        <dbReference type="Proteomes" id="UP000171123"/>
    </source>
</evidence>
<evidence type="ECO:0000313" key="3">
    <source>
        <dbReference type="EMBL" id="ALL29334.1"/>
    </source>
</evidence>
<evidence type="ECO:0000313" key="2">
    <source>
        <dbReference type="EMBL" id="AKB94039.1"/>
    </source>
</evidence>
<organism evidence="2 5">
    <name type="scientific">Bos taurus papillomavirus 14</name>
    <dbReference type="NCBI Taxonomy" id="2758381"/>
    <lineage>
        <taxon>Viruses</taxon>
        <taxon>Monodnaviria</taxon>
        <taxon>Shotokuvirae</taxon>
        <taxon>Cossaviricota</taxon>
        <taxon>Papovaviricetes</taxon>
        <taxon>Zurhausenvirales</taxon>
        <taxon>Papillomaviridae</taxon>
        <taxon>Firstpapillomavirinae</taxon>
        <taxon>Deltapapillomavirus</taxon>
        <taxon>Bovine papillomavirus type 1</taxon>
    </lineage>
</organism>
<reference evidence="2 5" key="2">
    <citation type="journal article" date="2015" name="Vet. Microbiol.">
        <title>Genomic characterisation of the feline sarcoid-associated papillomavirus and proposed classification as Bos taurus papillomavirus type 14.</title>
        <authorList>
            <person name="Munday J.S."/>
            <person name="Thomson N."/>
            <person name="Dunowska M."/>
            <person name="Knight C.G."/>
            <person name="Laurie R.E."/>
            <person name="Hills S."/>
        </authorList>
    </citation>
    <scope>NUCLEOTIDE SEQUENCE [LARGE SCALE GENOMIC DNA]</scope>
    <source>
        <strain evidence="2">CGKnose1</strain>
    </source>
</reference>
<keyword evidence="1" id="KW-0812">Transmembrane</keyword>